<proteinExistence type="predicted"/>
<evidence type="ECO:0000313" key="2">
    <source>
        <dbReference type="Proteomes" id="UP000268623"/>
    </source>
</evidence>
<evidence type="ECO:0000313" key="1">
    <source>
        <dbReference type="EMBL" id="RNJ48033.1"/>
    </source>
</evidence>
<comment type="caution">
    <text evidence="1">The sequence shown here is derived from an EMBL/GenBank/DDBJ whole genome shotgun (WGS) entry which is preliminary data.</text>
</comment>
<keyword evidence="2" id="KW-1185">Reference proteome</keyword>
<name>A0A3M9XIT0_9HYPH</name>
<dbReference type="RefSeq" id="WP_123177785.1">
    <property type="nucleotide sequence ID" value="NZ_QWDD01000003.1"/>
</dbReference>
<sequence length="69" mass="7634">MSTNDRNDSETQICFEGPGVADATTLAIKGIKPELINRPEKILQLMDVLDLPKGTKARVMYTTTDVIVR</sequence>
<reference evidence="1 2" key="1">
    <citation type="submission" date="2018-08" db="EMBL/GenBank/DDBJ databases">
        <title>Genome sequence of Methylocystis hirsuta CSC1, a methanotroph able to accumulate PHAs.</title>
        <authorList>
            <person name="Bordel S."/>
            <person name="Rodriguez E."/>
            <person name="Gancedo J."/>
            <person name="Munoz R."/>
        </authorList>
    </citation>
    <scope>NUCLEOTIDE SEQUENCE [LARGE SCALE GENOMIC DNA]</scope>
    <source>
        <strain evidence="1 2">CSC1</strain>
    </source>
</reference>
<gene>
    <name evidence="1" type="ORF">D1O30_19505</name>
</gene>
<dbReference type="AlphaFoldDB" id="A0A3M9XIT0"/>
<protein>
    <submittedName>
        <fullName evidence="1">Uncharacterized protein</fullName>
    </submittedName>
</protein>
<accession>A0A3M9XIT0</accession>
<dbReference type="OrthoDB" id="9808150at2"/>
<organism evidence="1 2">
    <name type="scientific">Methylocystis hirsuta</name>
    <dbReference type="NCBI Taxonomy" id="369798"/>
    <lineage>
        <taxon>Bacteria</taxon>
        <taxon>Pseudomonadati</taxon>
        <taxon>Pseudomonadota</taxon>
        <taxon>Alphaproteobacteria</taxon>
        <taxon>Hyphomicrobiales</taxon>
        <taxon>Methylocystaceae</taxon>
        <taxon>Methylocystis</taxon>
    </lineage>
</organism>
<dbReference type="Proteomes" id="UP000268623">
    <property type="component" value="Unassembled WGS sequence"/>
</dbReference>
<dbReference type="EMBL" id="QWDD01000003">
    <property type="protein sequence ID" value="RNJ48033.1"/>
    <property type="molecule type" value="Genomic_DNA"/>
</dbReference>